<name>X0VS90_9ZZZZ</name>
<feature type="domain" description="Aconitase/3-isopropylmalate dehydratase large subunit alpha/beta/alpha" evidence="5">
    <location>
        <begin position="7"/>
        <end position="129"/>
    </location>
</feature>
<keyword evidence="2" id="KW-0408">Iron</keyword>
<dbReference type="InterPro" id="IPR001030">
    <property type="entry name" value="Acoase/IPM_deHydtase_lsu_aba"/>
</dbReference>
<evidence type="ECO:0000259" key="5">
    <source>
        <dbReference type="Pfam" id="PF00330"/>
    </source>
</evidence>
<evidence type="ECO:0000256" key="1">
    <source>
        <dbReference type="ARBA" id="ARBA00022723"/>
    </source>
</evidence>
<evidence type="ECO:0000256" key="2">
    <source>
        <dbReference type="ARBA" id="ARBA00023004"/>
    </source>
</evidence>
<dbReference type="InterPro" id="IPR015931">
    <property type="entry name" value="Acnase/IPM_dHydase_lsu_aba_1/3"/>
</dbReference>
<accession>X0VS90</accession>
<protein>
    <recommendedName>
        <fullName evidence="5">Aconitase/3-isopropylmalate dehydratase large subunit alpha/beta/alpha domain-containing protein</fullName>
    </recommendedName>
</protein>
<gene>
    <name evidence="6" type="ORF">S01H1_56007</name>
</gene>
<dbReference type="InterPro" id="IPR036008">
    <property type="entry name" value="Aconitase_4Fe-4S_dom"/>
</dbReference>
<dbReference type="Pfam" id="PF00330">
    <property type="entry name" value="Aconitase"/>
    <property type="match status" value="1"/>
</dbReference>
<dbReference type="GO" id="GO:0046872">
    <property type="term" value="F:metal ion binding"/>
    <property type="evidence" value="ECO:0007669"/>
    <property type="project" value="UniProtKB-KW"/>
</dbReference>
<dbReference type="GO" id="GO:0043436">
    <property type="term" value="P:oxoacid metabolic process"/>
    <property type="evidence" value="ECO:0007669"/>
    <property type="project" value="UniProtKB-ARBA"/>
</dbReference>
<dbReference type="InterPro" id="IPR050067">
    <property type="entry name" value="IPM_dehydratase_rel_enz"/>
</dbReference>
<dbReference type="Gene3D" id="3.30.499.10">
    <property type="entry name" value="Aconitase, domain 3"/>
    <property type="match status" value="1"/>
</dbReference>
<dbReference type="AlphaFoldDB" id="X0VS90"/>
<dbReference type="PANTHER" id="PTHR43822:SF2">
    <property type="entry name" value="HOMOACONITASE, MITOCHONDRIAL"/>
    <property type="match status" value="1"/>
</dbReference>
<evidence type="ECO:0000256" key="3">
    <source>
        <dbReference type="ARBA" id="ARBA00023014"/>
    </source>
</evidence>
<dbReference type="PANTHER" id="PTHR43822">
    <property type="entry name" value="HOMOACONITASE, MITOCHONDRIAL-RELATED"/>
    <property type="match status" value="1"/>
</dbReference>
<proteinExistence type="predicted"/>
<dbReference type="GO" id="GO:0051536">
    <property type="term" value="F:iron-sulfur cluster binding"/>
    <property type="evidence" value="ECO:0007669"/>
    <property type="project" value="UniProtKB-KW"/>
</dbReference>
<sequence>MGYTIAEKILSRHSRKEVKAGDVAVCNIDFCFSQDGTSELVIDNFRSLGKKKIFNKQCFGIVIDHSTPSPRQAISNIHQKLRSFSREQGSLLFDVGCGISHQVIPEAGHILPGNLVVGADSHTCTYRALN</sequence>
<evidence type="ECO:0000313" key="6">
    <source>
        <dbReference type="EMBL" id="GAG15338.1"/>
    </source>
</evidence>
<keyword evidence="1" id="KW-0479">Metal-binding</keyword>
<organism evidence="6">
    <name type="scientific">marine sediment metagenome</name>
    <dbReference type="NCBI Taxonomy" id="412755"/>
    <lineage>
        <taxon>unclassified sequences</taxon>
        <taxon>metagenomes</taxon>
        <taxon>ecological metagenomes</taxon>
    </lineage>
</organism>
<reference evidence="6" key="1">
    <citation type="journal article" date="2014" name="Front. Microbiol.">
        <title>High frequency of phylogenetically diverse reductive dehalogenase-homologous genes in deep subseafloor sedimentary metagenomes.</title>
        <authorList>
            <person name="Kawai M."/>
            <person name="Futagami T."/>
            <person name="Toyoda A."/>
            <person name="Takaki Y."/>
            <person name="Nishi S."/>
            <person name="Hori S."/>
            <person name="Arai W."/>
            <person name="Tsubouchi T."/>
            <person name="Morono Y."/>
            <person name="Uchiyama I."/>
            <person name="Ito T."/>
            <person name="Fujiyama A."/>
            <person name="Inagaki F."/>
            <person name="Takami H."/>
        </authorList>
    </citation>
    <scope>NUCLEOTIDE SEQUENCE</scope>
    <source>
        <strain evidence="6">Expedition CK06-06</strain>
    </source>
</reference>
<keyword evidence="4" id="KW-0456">Lyase</keyword>
<dbReference type="EMBL" id="BARS01036433">
    <property type="protein sequence ID" value="GAG15338.1"/>
    <property type="molecule type" value="Genomic_DNA"/>
</dbReference>
<comment type="caution">
    <text evidence="6">The sequence shown here is derived from an EMBL/GenBank/DDBJ whole genome shotgun (WGS) entry which is preliminary data.</text>
</comment>
<feature type="non-terminal residue" evidence="6">
    <location>
        <position position="130"/>
    </location>
</feature>
<dbReference type="SUPFAM" id="SSF53732">
    <property type="entry name" value="Aconitase iron-sulfur domain"/>
    <property type="match status" value="1"/>
</dbReference>
<keyword evidence="3" id="KW-0411">Iron-sulfur</keyword>
<dbReference type="GO" id="GO:0016829">
    <property type="term" value="F:lyase activity"/>
    <property type="evidence" value="ECO:0007669"/>
    <property type="project" value="UniProtKB-KW"/>
</dbReference>
<evidence type="ECO:0000256" key="4">
    <source>
        <dbReference type="ARBA" id="ARBA00023239"/>
    </source>
</evidence>